<proteinExistence type="predicted"/>
<keyword evidence="1" id="KW-0812">Transmembrane</keyword>
<organism evidence="2 3">
    <name type="scientific">Carnegiea gigantea</name>
    <dbReference type="NCBI Taxonomy" id="171969"/>
    <lineage>
        <taxon>Eukaryota</taxon>
        <taxon>Viridiplantae</taxon>
        <taxon>Streptophyta</taxon>
        <taxon>Embryophyta</taxon>
        <taxon>Tracheophyta</taxon>
        <taxon>Spermatophyta</taxon>
        <taxon>Magnoliopsida</taxon>
        <taxon>eudicotyledons</taxon>
        <taxon>Gunneridae</taxon>
        <taxon>Pentapetalae</taxon>
        <taxon>Caryophyllales</taxon>
        <taxon>Cactineae</taxon>
        <taxon>Cactaceae</taxon>
        <taxon>Cactoideae</taxon>
        <taxon>Echinocereeae</taxon>
        <taxon>Carnegiea</taxon>
    </lineage>
</organism>
<accession>A0A9Q1Q5Y0</accession>
<gene>
    <name evidence="2" type="ORF">Cgig2_001656</name>
</gene>
<reference evidence="2" key="1">
    <citation type="submission" date="2022-04" db="EMBL/GenBank/DDBJ databases">
        <title>Carnegiea gigantea Genome sequencing and assembly v2.</title>
        <authorList>
            <person name="Copetti D."/>
            <person name="Sanderson M.J."/>
            <person name="Burquez A."/>
            <person name="Wojciechowski M.F."/>
        </authorList>
    </citation>
    <scope>NUCLEOTIDE SEQUENCE</scope>
    <source>
        <strain evidence="2">SGP5-SGP5p</strain>
        <tissue evidence="2">Aerial part</tissue>
    </source>
</reference>
<dbReference type="AlphaFoldDB" id="A0A9Q1Q5Y0"/>
<keyword evidence="1" id="KW-0472">Membrane</keyword>
<sequence>MSTTQTSRGSRSSRSDFDNSAKYYYNYGYEAVMYGTDDNCRRRYLVCPLDVNCNSFIVDPFIFEPLVVFYNSSSTNESVCQYLAVVDPDYPKQARDIIDQLTDELREVRDLRIGGHDFWLKRSQIRHDKAIIIRRLQASVNKLKTTLLEKGHTVRASEETNMKLAVAMLCAQRRCKAWMITWAITLLILLPMFAHVIN</sequence>
<evidence type="ECO:0000313" key="2">
    <source>
        <dbReference type="EMBL" id="KAJ8429660.1"/>
    </source>
</evidence>
<evidence type="ECO:0000256" key="1">
    <source>
        <dbReference type="SAM" id="Phobius"/>
    </source>
</evidence>
<keyword evidence="1" id="KW-1133">Transmembrane helix</keyword>
<keyword evidence="3" id="KW-1185">Reference proteome</keyword>
<evidence type="ECO:0000313" key="3">
    <source>
        <dbReference type="Proteomes" id="UP001153076"/>
    </source>
</evidence>
<comment type="caution">
    <text evidence="2">The sequence shown here is derived from an EMBL/GenBank/DDBJ whole genome shotgun (WGS) entry which is preliminary data.</text>
</comment>
<feature type="transmembrane region" description="Helical" evidence="1">
    <location>
        <begin position="177"/>
        <end position="197"/>
    </location>
</feature>
<protein>
    <submittedName>
        <fullName evidence="2">Uncharacterized protein</fullName>
    </submittedName>
</protein>
<dbReference type="EMBL" id="JAKOGI010000874">
    <property type="protein sequence ID" value="KAJ8429660.1"/>
    <property type="molecule type" value="Genomic_DNA"/>
</dbReference>
<name>A0A9Q1Q5Y0_9CARY</name>
<dbReference type="Proteomes" id="UP001153076">
    <property type="component" value="Unassembled WGS sequence"/>
</dbReference>